<accession>A0A380Q3K5</accession>
<dbReference type="EMBL" id="UHJC01000001">
    <property type="protein sequence ID" value="SUP80385.1"/>
    <property type="molecule type" value="Genomic_DNA"/>
</dbReference>
<organism evidence="1 2">
    <name type="scientific">Yersinia pseudotuberculosis</name>
    <dbReference type="NCBI Taxonomy" id="633"/>
    <lineage>
        <taxon>Bacteria</taxon>
        <taxon>Pseudomonadati</taxon>
        <taxon>Pseudomonadota</taxon>
        <taxon>Gammaproteobacteria</taxon>
        <taxon>Enterobacterales</taxon>
        <taxon>Yersiniaceae</taxon>
        <taxon>Yersinia</taxon>
    </lineage>
</organism>
<protein>
    <submittedName>
        <fullName evidence="1">Uncharacterized protein</fullName>
    </submittedName>
</protein>
<reference evidence="1 2" key="1">
    <citation type="submission" date="2018-06" db="EMBL/GenBank/DDBJ databases">
        <authorList>
            <consortium name="Pathogen Informatics"/>
            <person name="Doyle S."/>
        </authorList>
    </citation>
    <scope>NUCLEOTIDE SEQUENCE [LARGE SCALE GENOMIC DNA]</scope>
    <source>
        <strain evidence="1 2">NCTC8580</strain>
    </source>
</reference>
<name>A0A380Q3K5_YERPU</name>
<gene>
    <name evidence="1" type="ORF">NCTC8580_00436</name>
</gene>
<evidence type="ECO:0000313" key="1">
    <source>
        <dbReference type="EMBL" id="SUP80385.1"/>
    </source>
</evidence>
<dbReference type="RefSeq" id="WP_054878158.1">
    <property type="nucleotide sequence ID" value="NZ_UHJC01000001.1"/>
</dbReference>
<dbReference type="AlphaFoldDB" id="A0A380Q3K5"/>
<proteinExistence type="predicted"/>
<dbReference type="Proteomes" id="UP000255087">
    <property type="component" value="Unassembled WGS sequence"/>
</dbReference>
<evidence type="ECO:0000313" key="2">
    <source>
        <dbReference type="Proteomes" id="UP000255087"/>
    </source>
</evidence>
<sequence length="171" mass="19351">MKLSRCPICHTDWHLEALCEDDSSRQLLKIIADLPGSCGRHLVAYIGLFRREKSNLSSSRALKLASDVLELYTPGRVLAHALSETVERIREKRALGDKKPLSNHNYLKTVYQSSKQIFAQTSTVSSREKQQVEQVRNAENHDDYFKRMQQLGVDIATLPGGADWLKTQGDI</sequence>